<dbReference type="AlphaFoldDB" id="A0A1T5HXB0"/>
<name>A0A1T5HXB0_9GAMM</name>
<dbReference type="Pfam" id="PF10758">
    <property type="entry name" value="DUF2586"/>
    <property type="match status" value="1"/>
</dbReference>
<proteinExistence type="predicted"/>
<evidence type="ECO:0008006" key="3">
    <source>
        <dbReference type="Google" id="ProtNLM"/>
    </source>
</evidence>
<dbReference type="OrthoDB" id="5596652at2"/>
<reference evidence="1 2" key="1">
    <citation type="submission" date="2017-02" db="EMBL/GenBank/DDBJ databases">
        <authorList>
            <person name="Peterson S.W."/>
        </authorList>
    </citation>
    <scope>NUCLEOTIDE SEQUENCE [LARGE SCALE GENOMIC DNA]</scope>
    <source>
        <strain evidence="2">type strain: NCCB 100098</strain>
    </source>
</reference>
<dbReference type="Proteomes" id="UP000189966">
    <property type="component" value="Unassembled WGS sequence"/>
</dbReference>
<protein>
    <recommendedName>
        <fullName evidence="3">Phage tail sheath protein</fullName>
    </recommendedName>
</protein>
<dbReference type="EMBL" id="FUZI01000001">
    <property type="protein sequence ID" value="SKC31448.1"/>
    <property type="molecule type" value="Genomic_DNA"/>
</dbReference>
<evidence type="ECO:0000313" key="1">
    <source>
        <dbReference type="EMBL" id="SKC31448.1"/>
    </source>
</evidence>
<organism evidence="1 2">
    <name type="scientific">Photobacterium piscicola</name>
    <dbReference type="NCBI Taxonomy" id="1378299"/>
    <lineage>
        <taxon>Bacteria</taxon>
        <taxon>Pseudomonadati</taxon>
        <taxon>Pseudomonadota</taxon>
        <taxon>Gammaproteobacteria</taxon>
        <taxon>Vibrionales</taxon>
        <taxon>Vibrionaceae</taxon>
        <taxon>Photobacterium</taxon>
    </lineage>
</organism>
<sequence length="374" mass="41145">MTWPTVQVNQLNMMGGELKEVERHFLFIGTGTQQPNVLQQVTSQTDLDAVLGKADTPLKQEVKAALLNAGQNWTAAVMEIQADDDWTVAAQQAQLTDSFEMIVLCDPIGIDAKAAITKAQALRSTLISKWGRFVRVMLSVKGIDQKTQTWAQYEAAVVSLQSTLAADGVMLVPQIFTDGTVGKLAGRLCNRAVTIADTPCRVKTGALLGDMTLPVDSAAEVLPIASLQNLEKNRISVPMWWPDFDGVYWADGRMLDVEGGDYQVVEYCRIMDKVARKLRVRAIARIGDRSLNSTPASIASTKRYFLRDMRVMAKSTTIAGVLFVGEIAPPVNDDMNIQWVTKTKVRIYGVVTPIDCPKQIEINLMLDLQLAEDA</sequence>
<dbReference type="RefSeq" id="WP_080156231.1">
    <property type="nucleotide sequence ID" value="NZ_FUZI01000001.1"/>
</dbReference>
<accession>A0A1T5HXB0</accession>
<dbReference type="InterPro" id="IPR019694">
    <property type="entry name" value="Phage_HP1_Orf23"/>
</dbReference>
<evidence type="ECO:0000313" key="2">
    <source>
        <dbReference type="Proteomes" id="UP000189966"/>
    </source>
</evidence>
<gene>
    <name evidence="1" type="ORF">CZ809_00926</name>
</gene>